<dbReference type="FunFam" id="1.10.287.660:FF:000001">
    <property type="entry name" value="pre-mRNA-splicing factor ISY1 homolog"/>
    <property type="match status" value="1"/>
</dbReference>
<accession>A0A182E073</accession>
<dbReference type="InterPro" id="IPR037200">
    <property type="entry name" value="Isy1_sf"/>
</dbReference>
<dbReference type="EMBL" id="UYRW01000166">
    <property type="protein sequence ID" value="VDK63962.1"/>
    <property type="molecule type" value="Genomic_DNA"/>
</dbReference>
<evidence type="ECO:0000313" key="4">
    <source>
        <dbReference type="EMBL" id="VDK63962.1"/>
    </source>
</evidence>
<evidence type="ECO:0000256" key="3">
    <source>
        <dbReference type="ARBA" id="ARBA00023242"/>
    </source>
</evidence>
<comment type="subcellular location">
    <subcellularLocation>
        <location evidence="1">Nucleus</location>
    </subcellularLocation>
</comment>
<dbReference type="WBParaSite" id="nOo.2.0.1.t01344-RA">
    <property type="protein sequence ID" value="nOo.2.0.1.t01344-RA"/>
    <property type="gene ID" value="nOo.2.0.1.g01344"/>
</dbReference>
<dbReference type="Gene3D" id="1.10.287.660">
    <property type="entry name" value="Helix hairpin bin"/>
    <property type="match status" value="1"/>
</dbReference>
<keyword evidence="5" id="KW-1185">Reference proteome</keyword>
<dbReference type="GO" id="GO:0005634">
    <property type="term" value="C:nucleus"/>
    <property type="evidence" value="ECO:0007669"/>
    <property type="project" value="UniProtKB-SubCell"/>
</dbReference>
<comment type="similarity">
    <text evidence="2">Belongs to the ISY1 family.</text>
</comment>
<evidence type="ECO:0000313" key="5">
    <source>
        <dbReference type="Proteomes" id="UP000271087"/>
    </source>
</evidence>
<dbReference type="PANTHER" id="PTHR13021">
    <property type="entry name" value="PRE-MRNA-SPLICING FACTOR ISY1"/>
    <property type="match status" value="1"/>
</dbReference>
<evidence type="ECO:0000313" key="6">
    <source>
        <dbReference type="WBParaSite" id="nOo.2.0.1.t01344-RA"/>
    </source>
</evidence>
<dbReference type="OrthoDB" id="1739576at2759"/>
<dbReference type="InterPro" id="IPR029012">
    <property type="entry name" value="Helix_hairpin_bin_sf"/>
</dbReference>
<dbReference type="Pfam" id="PF06246">
    <property type="entry name" value="Isy1"/>
    <property type="match status" value="1"/>
</dbReference>
<name>A0A182E073_ONCOC</name>
<dbReference type="InterPro" id="IPR009360">
    <property type="entry name" value="Isy1"/>
</dbReference>
<proteinExistence type="inferred from homology"/>
<dbReference type="GO" id="GO:0000350">
    <property type="term" value="P:generation of catalytic spliceosome for second transesterification step"/>
    <property type="evidence" value="ECO:0007669"/>
    <property type="project" value="InterPro"/>
</dbReference>
<evidence type="ECO:0000256" key="2">
    <source>
        <dbReference type="ARBA" id="ARBA00007002"/>
    </source>
</evidence>
<dbReference type="STRING" id="42157.A0A182E073"/>
<organism evidence="6">
    <name type="scientific">Onchocerca ochengi</name>
    <name type="common">Filarial nematode worm</name>
    <dbReference type="NCBI Taxonomy" id="42157"/>
    <lineage>
        <taxon>Eukaryota</taxon>
        <taxon>Metazoa</taxon>
        <taxon>Ecdysozoa</taxon>
        <taxon>Nematoda</taxon>
        <taxon>Chromadorea</taxon>
        <taxon>Rhabditida</taxon>
        <taxon>Spirurina</taxon>
        <taxon>Spiruromorpha</taxon>
        <taxon>Filarioidea</taxon>
        <taxon>Onchocercidae</taxon>
        <taxon>Onchocerca</taxon>
    </lineage>
</organism>
<dbReference type="SUPFAM" id="SSF140102">
    <property type="entry name" value="ISY1 domain-like"/>
    <property type="match status" value="1"/>
</dbReference>
<keyword evidence="3" id="KW-0539">Nucleus</keyword>
<dbReference type="Proteomes" id="UP000271087">
    <property type="component" value="Unassembled WGS sequence"/>
</dbReference>
<sequence>MLRFFITDDRRLTSSCMYRRIYNVSVLPGLPCSYSIMARNAEKAMTALARWRRMKEEEEKGPVAKRPNDVNECNTLNDAERYRKQVTMEIAKKIALIQNPGLGEFKIRDLNDEINKLLRVKYAWETRIKELGGQDYRKVAPKELDREGREVAGSKGYKYFGAAKDLPGVRELFEKVGIDESRKNRTELIKFLDADYYGYMDDDDGLLVPLEMDAEIKARLQVEKDWDENKDALKARKAFEEIDIYKIVDDSDEEDIDTKQSILIGDDGKKTFIQHVVVPSQKEIENLILERKKAQLFDRYVGSSSSSY</sequence>
<gene>
    <name evidence="4" type="ORF">NOO_LOCUS1344</name>
</gene>
<evidence type="ECO:0000256" key="1">
    <source>
        <dbReference type="ARBA" id="ARBA00004123"/>
    </source>
</evidence>
<reference evidence="6" key="1">
    <citation type="submission" date="2016-06" db="UniProtKB">
        <authorList>
            <consortium name="WormBaseParasite"/>
        </authorList>
    </citation>
    <scope>IDENTIFICATION</scope>
</reference>
<reference evidence="4 5" key="2">
    <citation type="submission" date="2018-08" db="EMBL/GenBank/DDBJ databases">
        <authorList>
            <person name="Laetsch R D."/>
            <person name="Stevens L."/>
            <person name="Kumar S."/>
            <person name="Blaxter L. M."/>
        </authorList>
    </citation>
    <scope>NUCLEOTIDE SEQUENCE [LARGE SCALE GENOMIC DNA]</scope>
</reference>
<protein>
    <submittedName>
        <fullName evidence="6">Pre-mRNA-splicing factor ISY1 homolog</fullName>
    </submittedName>
</protein>
<dbReference type="AlphaFoldDB" id="A0A182E073"/>